<dbReference type="PANTHER" id="PTHR45823:SF1">
    <property type="entry name" value="T-SNARE COILED-COIL HOMOLOGY DOMAIN-CONTAINING PROTEIN"/>
    <property type="match status" value="1"/>
</dbReference>
<dbReference type="PANTHER" id="PTHR45823">
    <property type="entry name" value="T-SNARE COILED-COIL HOMOLOGY DOMAIN-CONTAINING PROTEIN"/>
    <property type="match status" value="1"/>
</dbReference>
<keyword evidence="4" id="KW-1185">Reference proteome</keyword>
<name>A0A4Y2U4A0_ARAVE</name>
<comment type="caution">
    <text evidence="2">The sequence shown here is derived from an EMBL/GenBank/DDBJ whole genome shotgun (WGS) entry which is preliminary data.</text>
</comment>
<sequence>MTRFERPVPVRRKKRPFSQEQSREPTLRPLTFDELTSWRVCKTQFDVVSSTNRWTDFVKASELVDSLRGSAPGVLQGIPANKLTDLTTIEKALESSFGDTHLTQFYRTELKIKRRKAGEILQMLTADVERLISLA</sequence>
<dbReference type="OrthoDB" id="8300685at2759"/>
<dbReference type="EMBL" id="BGPR01033776">
    <property type="protein sequence ID" value="GBO07843.1"/>
    <property type="molecule type" value="Genomic_DNA"/>
</dbReference>
<dbReference type="Proteomes" id="UP000499080">
    <property type="component" value="Unassembled WGS sequence"/>
</dbReference>
<accession>A0A4Y2U4A0</accession>
<feature type="region of interest" description="Disordered" evidence="1">
    <location>
        <begin position="1"/>
        <end position="25"/>
    </location>
</feature>
<gene>
    <name evidence="3" type="ORF">AVEN_172372_1</name>
    <name evidence="2" type="ORF">AVEN_217502_1</name>
</gene>
<dbReference type="EMBL" id="BGPR01033772">
    <property type="protein sequence ID" value="GBO07839.1"/>
    <property type="molecule type" value="Genomic_DNA"/>
</dbReference>
<protein>
    <submittedName>
        <fullName evidence="2">Uncharacterized protein</fullName>
    </submittedName>
</protein>
<evidence type="ECO:0000256" key="1">
    <source>
        <dbReference type="SAM" id="MobiDB-lite"/>
    </source>
</evidence>
<organism evidence="2 4">
    <name type="scientific">Araneus ventricosus</name>
    <name type="common">Orbweaver spider</name>
    <name type="synonym">Epeira ventricosa</name>
    <dbReference type="NCBI Taxonomy" id="182803"/>
    <lineage>
        <taxon>Eukaryota</taxon>
        <taxon>Metazoa</taxon>
        <taxon>Ecdysozoa</taxon>
        <taxon>Arthropoda</taxon>
        <taxon>Chelicerata</taxon>
        <taxon>Arachnida</taxon>
        <taxon>Araneae</taxon>
        <taxon>Araneomorphae</taxon>
        <taxon>Entelegynae</taxon>
        <taxon>Araneoidea</taxon>
        <taxon>Araneidae</taxon>
        <taxon>Araneus</taxon>
    </lineage>
</organism>
<evidence type="ECO:0000313" key="3">
    <source>
        <dbReference type="EMBL" id="GBO07843.1"/>
    </source>
</evidence>
<reference evidence="2 4" key="1">
    <citation type="journal article" date="2019" name="Sci. Rep.">
        <title>Orb-weaving spider Araneus ventricosus genome elucidates the spidroin gene catalogue.</title>
        <authorList>
            <person name="Kono N."/>
            <person name="Nakamura H."/>
            <person name="Ohtoshi R."/>
            <person name="Moran D.A.P."/>
            <person name="Shinohara A."/>
            <person name="Yoshida Y."/>
            <person name="Fujiwara M."/>
            <person name="Mori M."/>
            <person name="Tomita M."/>
            <person name="Arakawa K."/>
        </authorList>
    </citation>
    <scope>NUCLEOTIDE SEQUENCE [LARGE SCALE GENOMIC DNA]</scope>
</reference>
<dbReference type="AlphaFoldDB" id="A0A4Y2U4A0"/>
<evidence type="ECO:0000313" key="2">
    <source>
        <dbReference type="EMBL" id="GBO07839.1"/>
    </source>
</evidence>
<proteinExistence type="predicted"/>
<evidence type="ECO:0000313" key="4">
    <source>
        <dbReference type="Proteomes" id="UP000499080"/>
    </source>
</evidence>